<keyword evidence="4" id="KW-1185">Reference proteome</keyword>
<dbReference type="Proteomes" id="UP000678393">
    <property type="component" value="Unassembled WGS sequence"/>
</dbReference>
<keyword evidence="2" id="KW-0812">Transmembrane</keyword>
<evidence type="ECO:0000256" key="1">
    <source>
        <dbReference type="SAM" id="MobiDB-lite"/>
    </source>
</evidence>
<feature type="region of interest" description="Disordered" evidence="1">
    <location>
        <begin position="297"/>
        <end position="317"/>
    </location>
</feature>
<evidence type="ECO:0000256" key="2">
    <source>
        <dbReference type="SAM" id="Phobius"/>
    </source>
</evidence>
<organism evidence="3 4">
    <name type="scientific">Candidula unifasciata</name>
    <dbReference type="NCBI Taxonomy" id="100452"/>
    <lineage>
        <taxon>Eukaryota</taxon>
        <taxon>Metazoa</taxon>
        <taxon>Spiralia</taxon>
        <taxon>Lophotrochozoa</taxon>
        <taxon>Mollusca</taxon>
        <taxon>Gastropoda</taxon>
        <taxon>Heterobranchia</taxon>
        <taxon>Euthyneura</taxon>
        <taxon>Panpulmonata</taxon>
        <taxon>Eupulmonata</taxon>
        <taxon>Stylommatophora</taxon>
        <taxon>Helicina</taxon>
        <taxon>Helicoidea</taxon>
        <taxon>Geomitridae</taxon>
        <taxon>Candidula</taxon>
    </lineage>
</organism>
<protein>
    <submittedName>
        <fullName evidence="3">Uncharacterized protein</fullName>
    </submittedName>
</protein>
<dbReference type="OrthoDB" id="6125395at2759"/>
<feature type="compositionally biased region" description="Polar residues" evidence="1">
    <location>
        <begin position="297"/>
        <end position="308"/>
    </location>
</feature>
<dbReference type="AlphaFoldDB" id="A0A8S3Z589"/>
<gene>
    <name evidence="3" type="ORF">CUNI_LOCUS10241</name>
</gene>
<comment type="caution">
    <text evidence="3">The sequence shown here is derived from an EMBL/GenBank/DDBJ whole genome shotgun (WGS) entry which is preliminary data.</text>
</comment>
<keyword evidence="2" id="KW-1133">Transmembrane helix</keyword>
<sequence length="317" mass="34728">MFIDNVCVRMVSSGARVPIFVVALAVSIFSFCGCQNEGFLTATACYGNTNNYLRLDCVNGYYIHVLRVIHAAKLKTADCVSPASVDTYKRECCGYHVTDCNIIVQDGASIVCENKSRCDAVATWSNTNKECDQDIYPPNTNYMKMEYMCRRIRDDNVQITTTASTQPRTSSVSTTTSTTETTTTVTTTNPDITTTSASTSVAVNTTSGVVRGKTSSAAVQSGHTRSPQDNEELSDAMIGAIVGGCLGMVFTFVVFIFYWGRKRRLRIVSKPQPSVWDYLLSQTFTVRGAKGYDHFSSIRSSASSQGDPTSPVVRYHH</sequence>
<evidence type="ECO:0000313" key="4">
    <source>
        <dbReference type="Proteomes" id="UP000678393"/>
    </source>
</evidence>
<evidence type="ECO:0000313" key="3">
    <source>
        <dbReference type="EMBL" id="CAG5124683.1"/>
    </source>
</evidence>
<name>A0A8S3Z589_9EUPU</name>
<feature type="region of interest" description="Disordered" evidence="1">
    <location>
        <begin position="162"/>
        <end position="191"/>
    </location>
</feature>
<keyword evidence="2" id="KW-0472">Membrane</keyword>
<feature type="transmembrane region" description="Helical" evidence="2">
    <location>
        <begin position="236"/>
        <end position="260"/>
    </location>
</feature>
<feature type="compositionally biased region" description="Low complexity" evidence="1">
    <location>
        <begin position="164"/>
        <end position="191"/>
    </location>
</feature>
<dbReference type="EMBL" id="CAJHNH020001841">
    <property type="protein sequence ID" value="CAG5124683.1"/>
    <property type="molecule type" value="Genomic_DNA"/>
</dbReference>
<proteinExistence type="predicted"/>
<dbReference type="CDD" id="cd22823">
    <property type="entry name" value="Gal_Rha_Lectin"/>
    <property type="match status" value="1"/>
</dbReference>
<reference evidence="3" key="1">
    <citation type="submission" date="2021-04" db="EMBL/GenBank/DDBJ databases">
        <authorList>
            <consortium name="Molecular Ecology Group"/>
        </authorList>
    </citation>
    <scope>NUCLEOTIDE SEQUENCE</scope>
</reference>
<accession>A0A8S3Z589</accession>